<evidence type="ECO:0000313" key="13">
    <source>
        <dbReference type="Proteomes" id="UP000193560"/>
    </source>
</evidence>
<evidence type="ECO:0000256" key="3">
    <source>
        <dbReference type="ARBA" id="ARBA00022741"/>
    </source>
</evidence>
<dbReference type="Proteomes" id="UP000193560">
    <property type="component" value="Unassembled WGS sequence"/>
</dbReference>
<dbReference type="OrthoDB" id="10023328at2759"/>
<dbReference type="PANTHER" id="PTHR21348:SF2">
    <property type="entry name" value="SULFIREDOXIN-1"/>
    <property type="match status" value="1"/>
</dbReference>
<keyword evidence="4 9" id="KW-0067">ATP-binding</keyword>
<dbReference type="InterPro" id="IPR016692">
    <property type="entry name" value="Sulfiredoxin"/>
</dbReference>
<dbReference type="InterPro" id="IPR036086">
    <property type="entry name" value="ParB/Sulfiredoxin_sf"/>
</dbReference>
<dbReference type="Pfam" id="PF02195">
    <property type="entry name" value="ParB_N"/>
    <property type="match status" value="1"/>
</dbReference>
<dbReference type="GO" id="GO:0005524">
    <property type="term" value="F:ATP binding"/>
    <property type="evidence" value="ECO:0007669"/>
    <property type="project" value="UniProtKB-KW"/>
</dbReference>
<reference evidence="12 13" key="1">
    <citation type="submission" date="2016-07" db="EMBL/GenBank/DDBJ databases">
        <title>Pervasive Adenine N6-methylation of Active Genes in Fungi.</title>
        <authorList>
            <consortium name="DOE Joint Genome Institute"/>
            <person name="Mondo S.J."/>
            <person name="Dannebaum R.O."/>
            <person name="Kuo R.C."/>
            <person name="Labutti K."/>
            <person name="Haridas S."/>
            <person name="Kuo A."/>
            <person name="Salamov A."/>
            <person name="Ahrendt S.R."/>
            <person name="Lipzen A."/>
            <person name="Sullivan W."/>
            <person name="Andreopoulos W.B."/>
            <person name="Clum A."/>
            <person name="Lindquist E."/>
            <person name="Daum C."/>
            <person name="Ramamoorthy G.K."/>
            <person name="Gryganskyi A."/>
            <person name="Culley D."/>
            <person name="Magnuson J.K."/>
            <person name="James T.Y."/>
            <person name="O'Malley M.A."/>
            <person name="Stajich J.E."/>
            <person name="Spatafora J.W."/>
            <person name="Visel A."/>
            <person name="Grigoriev I.V."/>
        </authorList>
    </citation>
    <scope>NUCLEOTIDE SEQUENCE [LARGE SCALE GENOMIC DNA]</scope>
    <source>
        <strain evidence="12 13">NRRL 1336</strain>
    </source>
</reference>
<dbReference type="GO" id="GO:0032542">
    <property type="term" value="F:sulfiredoxin activity"/>
    <property type="evidence" value="ECO:0007669"/>
    <property type="project" value="UniProtKB-EC"/>
</dbReference>
<proteinExistence type="inferred from homology"/>
<dbReference type="CDD" id="cd16395">
    <property type="entry name" value="Srx"/>
    <property type="match status" value="1"/>
</dbReference>
<evidence type="ECO:0000256" key="1">
    <source>
        <dbReference type="ARBA" id="ARBA00009609"/>
    </source>
</evidence>
<dbReference type="SUPFAM" id="SSF110849">
    <property type="entry name" value="ParB/Sulfiredoxin"/>
    <property type="match status" value="1"/>
</dbReference>
<dbReference type="AlphaFoldDB" id="A0A1X2IIV7"/>
<evidence type="ECO:0000256" key="2">
    <source>
        <dbReference type="ARBA" id="ARBA00013055"/>
    </source>
</evidence>
<keyword evidence="7 10" id="KW-1015">Disulfide bond</keyword>
<dbReference type="EMBL" id="MCGE01000010">
    <property type="protein sequence ID" value="ORZ17289.1"/>
    <property type="molecule type" value="Genomic_DNA"/>
</dbReference>
<evidence type="ECO:0000256" key="8">
    <source>
        <dbReference type="ARBA" id="ARBA00047514"/>
    </source>
</evidence>
<evidence type="ECO:0000256" key="5">
    <source>
        <dbReference type="ARBA" id="ARBA00022862"/>
    </source>
</evidence>
<evidence type="ECO:0000256" key="9">
    <source>
        <dbReference type="PIRNR" id="PIRNR017267"/>
    </source>
</evidence>
<dbReference type="STRING" id="90262.A0A1X2IIV7"/>
<evidence type="ECO:0000256" key="7">
    <source>
        <dbReference type="ARBA" id="ARBA00023157"/>
    </source>
</evidence>
<evidence type="ECO:0000259" key="11">
    <source>
        <dbReference type="Pfam" id="PF02195"/>
    </source>
</evidence>
<feature type="disulfide bond" description="Interchain" evidence="10">
    <location>
        <position position="77"/>
    </location>
</feature>
<keyword evidence="3 9" id="KW-0547">Nucleotide-binding</keyword>
<keyword evidence="6 9" id="KW-0560">Oxidoreductase</keyword>
<dbReference type="Gene3D" id="3.90.1530.10">
    <property type="entry name" value="Conserved hypothetical protein from pyrococcus furiosus pfu- 392566-001, ParB domain"/>
    <property type="match status" value="1"/>
</dbReference>
<dbReference type="InterPro" id="IPR003115">
    <property type="entry name" value="ParB_N"/>
</dbReference>
<protein>
    <recommendedName>
        <fullName evidence="2 9">Sulfiredoxin</fullName>
        <ecNumber evidence="2 9">1.8.98.2</ecNumber>
    </recommendedName>
</protein>
<evidence type="ECO:0000313" key="12">
    <source>
        <dbReference type="EMBL" id="ORZ17289.1"/>
    </source>
</evidence>
<evidence type="ECO:0000256" key="4">
    <source>
        <dbReference type="ARBA" id="ARBA00022840"/>
    </source>
</evidence>
<keyword evidence="5 9" id="KW-0049">Antioxidant</keyword>
<evidence type="ECO:0000256" key="10">
    <source>
        <dbReference type="PIRSR" id="PIRSR017267-2"/>
    </source>
</evidence>
<evidence type="ECO:0000256" key="6">
    <source>
        <dbReference type="ARBA" id="ARBA00023002"/>
    </source>
</evidence>
<sequence>MTEPVDNFSIHGNSIKEVYDIPMSAINRPFQSALDRSKVDEMKQKLNDPDHDLELTPIDVHHVHYKDEDYYFLMGACHRYTAHKELDKSTIRAKLIKTPPSVINTYLGASSPFKS</sequence>
<gene>
    <name evidence="12" type="ORF">BCR42DRAFT_351516</name>
</gene>
<organism evidence="12 13">
    <name type="scientific">Absidia repens</name>
    <dbReference type="NCBI Taxonomy" id="90262"/>
    <lineage>
        <taxon>Eukaryota</taxon>
        <taxon>Fungi</taxon>
        <taxon>Fungi incertae sedis</taxon>
        <taxon>Mucoromycota</taxon>
        <taxon>Mucoromycotina</taxon>
        <taxon>Mucoromycetes</taxon>
        <taxon>Mucorales</taxon>
        <taxon>Cunninghamellaceae</taxon>
        <taxon>Absidia</taxon>
    </lineage>
</organism>
<dbReference type="GO" id="GO:0034599">
    <property type="term" value="P:cellular response to oxidative stress"/>
    <property type="evidence" value="ECO:0007669"/>
    <property type="project" value="EnsemblFungi"/>
</dbReference>
<dbReference type="PANTHER" id="PTHR21348">
    <property type="match status" value="1"/>
</dbReference>
<comment type="similarity">
    <text evidence="1 9">Belongs to the sulfiredoxin family.</text>
</comment>
<name>A0A1X2IIV7_9FUNG</name>
<feature type="domain" description="ParB-like N-terminal" evidence="11">
    <location>
        <begin position="17"/>
        <end position="97"/>
    </location>
</feature>
<dbReference type="GO" id="GO:0005737">
    <property type="term" value="C:cytoplasm"/>
    <property type="evidence" value="ECO:0007669"/>
    <property type="project" value="TreeGrafter"/>
</dbReference>
<dbReference type="PIRSF" id="PIRSF017267">
    <property type="entry name" value="Sulfiredoxin"/>
    <property type="match status" value="1"/>
</dbReference>
<accession>A0A1X2IIV7</accession>
<dbReference type="EC" id="1.8.98.2" evidence="2 9"/>
<comment type="caution">
    <text evidence="12">The sequence shown here is derived from an EMBL/GenBank/DDBJ whole genome shotgun (WGS) entry which is preliminary data.</text>
</comment>
<keyword evidence="13" id="KW-1185">Reference proteome</keyword>
<comment type="catalytic activity">
    <reaction evidence="8 9">
        <text>S-hydroxy-S-oxy-L-cysteinyl-[peroxiredoxin] + [protein]-dithiol + ATP = S-hydroxy-L-cysteinyl-[peroxiredoxin] + [protein]-disulfide + ADP + phosphate</text>
        <dbReference type="Rhea" id="RHEA:17545"/>
        <dbReference type="Rhea" id="RHEA-COMP:10593"/>
        <dbReference type="Rhea" id="RHEA-COMP:10594"/>
        <dbReference type="Rhea" id="RHEA-COMP:13681"/>
        <dbReference type="Rhea" id="RHEA-COMP:17976"/>
        <dbReference type="ChEBI" id="CHEBI:29950"/>
        <dbReference type="ChEBI" id="CHEBI:30616"/>
        <dbReference type="ChEBI" id="CHEBI:43474"/>
        <dbReference type="ChEBI" id="CHEBI:50058"/>
        <dbReference type="ChEBI" id="CHEBI:61973"/>
        <dbReference type="ChEBI" id="CHEBI:61974"/>
        <dbReference type="ChEBI" id="CHEBI:456216"/>
        <dbReference type="EC" id="1.8.98.2"/>
    </reaction>
</comment>